<dbReference type="Gene3D" id="3.30.160.390">
    <property type="entry name" value="Integrase, DNA-binding domain"/>
    <property type="match status" value="1"/>
</dbReference>
<dbReference type="InterPro" id="IPR002104">
    <property type="entry name" value="Integrase_catalytic"/>
</dbReference>
<evidence type="ECO:0000313" key="7">
    <source>
        <dbReference type="Proteomes" id="UP001218579"/>
    </source>
</evidence>
<keyword evidence="7" id="KW-1185">Reference proteome</keyword>
<reference evidence="6 7" key="1">
    <citation type="submission" date="2023-01" db="EMBL/GenBank/DDBJ databases">
        <title>Novel species of the genus Asticcacaulis isolated from rivers.</title>
        <authorList>
            <person name="Lu H."/>
        </authorList>
    </citation>
    <scope>NUCLEOTIDE SEQUENCE [LARGE SCALE GENOMIC DNA]</scope>
    <source>
        <strain evidence="6 7">LKC15W</strain>
    </source>
</reference>
<evidence type="ECO:0000256" key="1">
    <source>
        <dbReference type="ARBA" id="ARBA00008857"/>
    </source>
</evidence>
<gene>
    <name evidence="6" type="ORF">PQU98_03255</name>
</gene>
<dbReference type="EMBL" id="JAQQKV010000001">
    <property type="protein sequence ID" value="MDC7675131.1"/>
    <property type="molecule type" value="Genomic_DNA"/>
</dbReference>
<name>A0ABT5HGB0_9CAUL</name>
<dbReference type="Gene3D" id="1.10.443.10">
    <property type="entry name" value="Intergrase catalytic core"/>
    <property type="match status" value="1"/>
</dbReference>
<comment type="similarity">
    <text evidence="1">Belongs to the 'phage' integrase family.</text>
</comment>
<dbReference type="PANTHER" id="PTHR30629">
    <property type="entry name" value="PROPHAGE INTEGRASE"/>
    <property type="match status" value="1"/>
</dbReference>
<dbReference type="PROSITE" id="PS51898">
    <property type="entry name" value="TYR_RECOMBINASE"/>
    <property type="match status" value="1"/>
</dbReference>
<evidence type="ECO:0000256" key="3">
    <source>
        <dbReference type="ARBA" id="ARBA00023125"/>
    </source>
</evidence>
<dbReference type="SUPFAM" id="SSF56349">
    <property type="entry name" value="DNA breaking-rejoining enzymes"/>
    <property type="match status" value="1"/>
</dbReference>
<protein>
    <submittedName>
        <fullName evidence="6">Tyrosine-type recombinase/integrase</fullName>
    </submittedName>
</protein>
<feature type="domain" description="Tyr recombinase" evidence="5">
    <location>
        <begin position="218"/>
        <end position="397"/>
    </location>
</feature>
<evidence type="ECO:0000256" key="2">
    <source>
        <dbReference type="ARBA" id="ARBA00022908"/>
    </source>
</evidence>
<keyword evidence="2" id="KW-0229">DNA integration</keyword>
<evidence type="ECO:0000313" key="6">
    <source>
        <dbReference type="EMBL" id="MDC7675131.1"/>
    </source>
</evidence>
<dbReference type="Pfam" id="PF00589">
    <property type="entry name" value="Phage_integrase"/>
    <property type="match status" value="1"/>
</dbReference>
<comment type="caution">
    <text evidence="6">The sequence shown here is derived from an EMBL/GenBank/DDBJ whole genome shotgun (WGS) entry which is preliminary data.</text>
</comment>
<dbReference type="PANTHER" id="PTHR30629:SF2">
    <property type="entry name" value="PROPHAGE INTEGRASE INTS-RELATED"/>
    <property type="match status" value="1"/>
</dbReference>
<keyword evidence="4" id="KW-0233">DNA recombination</keyword>
<dbReference type="Gene3D" id="1.10.150.130">
    <property type="match status" value="1"/>
</dbReference>
<dbReference type="InterPro" id="IPR013762">
    <property type="entry name" value="Integrase-like_cat_sf"/>
</dbReference>
<dbReference type="CDD" id="cd00801">
    <property type="entry name" value="INT_P4_C"/>
    <property type="match status" value="1"/>
</dbReference>
<organism evidence="6 7">
    <name type="scientific">Asticcacaulis machinosus</name>
    <dbReference type="NCBI Taxonomy" id="2984211"/>
    <lineage>
        <taxon>Bacteria</taxon>
        <taxon>Pseudomonadati</taxon>
        <taxon>Pseudomonadota</taxon>
        <taxon>Alphaproteobacteria</taxon>
        <taxon>Caulobacterales</taxon>
        <taxon>Caulobacteraceae</taxon>
        <taxon>Asticcacaulis</taxon>
    </lineage>
</organism>
<dbReference type="InterPro" id="IPR010998">
    <property type="entry name" value="Integrase_recombinase_N"/>
</dbReference>
<keyword evidence="3" id="KW-0238">DNA-binding</keyword>
<sequence length="440" mass="50605">MIAVPYLTNLQIVHAIKRVAQTAKQENLVDGEGRGTGRLLLCIKLMPSRVTTDWMAQQYRDGKRVKRKIGTYPTMTLAEAREVFSRDYAKVIEKGQSIKIAMDTRAGSVEDLFAGYVSHLKEANKTSWSQIEYTLGKVAVLLGAKRPARDIEAEDIIAAIRPIYLRGKRSMADHVRSHVRSAYSWGLKSEHDYRSTSARRFHLKGNPAATIPTEPKVVGSRWLNEDEFVRLFRWLECPDTPVHPPYTRATRVIMLTGQRVEEIARLHISQWDSSERIIDWSKTKNNRPHAIPVPPLAAELLDDIIPNEFGWLFPSQFDPSRPVTAGTLYSFTWRQRERGVIPYASNRDLRRTWKTLAGKAGISKEIRDRIQNHALQDVSSKNYDRWTYMPEKRKAMDVWNAFVVDMLRQPPQSPMEPLDNELSPNMVQLIDFDEARSRLR</sequence>
<evidence type="ECO:0000259" key="5">
    <source>
        <dbReference type="PROSITE" id="PS51898"/>
    </source>
</evidence>
<dbReference type="InterPro" id="IPR050808">
    <property type="entry name" value="Phage_Integrase"/>
</dbReference>
<proteinExistence type="inferred from homology"/>
<dbReference type="InterPro" id="IPR038488">
    <property type="entry name" value="Integrase_DNA-bd_sf"/>
</dbReference>
<dbReference type="Proteomes" id="UP001218579">
    <property type="component" value="Unassembled WGS sequence"/>
</dbReference>
<evidence type="ECO:0000256" key="4">
    <source>
        <dbReference type="ARBA" id="ARBA00023172"/>
    </source>
</evidence>
<accession>A0ABT5HGB0</accession>
<dbReference type="InterPro" id="IPR011010">
    <property type="entry name" value="DNA_brk_join_enz"/>
</dbReference>